<gene>
    <name evidence="1" type="ORF">QVD17_11890</name>
</gene>
<dbReference type="EMBL" id="JAUHHV010000003">
    <property type="protein sequence ID" value="KAK1429676.1"/>
    <property type="molecule type" value="Genomic_DNA"/>
</dbReference>
<dbReference type="AlphaFoldDB" id="A0AAD8P2L2"/>
<proteinExistence type="predicted"/>
<dbReference type="Proteomes" id="UP001229421">
    <property type="component" value="Unassembled WGS sequence"/>
</dbReference>
<reference evidence="1" key="1">
    <citation type="journal article" date="2023" name="bioRxiv">
        <title>Improved chromosome-level genome assembly for marigold (Tagetes erecta).</title>
        <authorList>
            <person name="Jiang F."/>
            <person name="Yuan L."/>
            <person name="Wang S."/>
            <person name="Wang H."/>
            <person name="Xu D."/>
            <person name="Wang A."/>
            <person name="Fan W."/>
        </authorList>
    </citation>
    <scope>NUCLEOTIDE SEQUENCE</scope>
    <source>
        <strain evidence="1">WSJ</strain>
        <tissue evidence="1">Leaf</tissue>
    </source>
</reference>
<protein>
    <submittedName>
        <fullName evidence="1">Uncharacterized protein</fullName>
    </submittedName>
</protein>
<evidence type="ECO:0000313" key="2">
    <source>
        <dbReference type="Proteomes" id="UP001229421"/>
    </source>
</evidence>
<name>A0AAD8P2L2_TARER</name>
<evidence type="ECO:0000313" key="1">
    <source>
        <dbReference type="EMBL" id="KAK1429676.1"/>
    </source>
</evidence>
<keyword evidence="2" id="KW-1185">Reference proteome</keyword>
<accession>A0AAD8P2L2</accession>
<dbReference type="PANTHER" id="PTHR42723:SF1">
    <property type="entry name" value="CHLOROPHYLL SYNTHASE, CHLOROPLASTIC"/>
    <property type="match status" value="1"/>
</dbReference>
<sequence>MLPLVDRSLINFLASKGPKKETNKWKIRLQLTKPVTWPPLIWGVVCGAAASGNFEWTVDDVAKSIACMSSRSWPKLGIIELDCGTLDLGLRESDQNIYSQSKYESEECSGADIDGIWEEGLSCVANF</sequence>
<dbReference type="PANTHER" id="PTHR42723">
    <property type="entry name" value="CHLOROPHYLL SYNTHASE"/>
    <property type="match status" value="1"/>
</dbReference>
<dbReference type="InterPro" id="IPR050475">
    <property type="entry name" value="Prenyltransferase_related"/>
</dbReference>
<comment type="caution">
    <text evidence="1">The sequence shown here is derived from an EMBL/GenBank/DDBJ whole genome shotgun (WGS) entry which is preliminary data.</text>
</comment>
<organism evidence="1 2">
    <name type="scientific">Tagetes erecta</name>
    <name type="common">African marigold</name>
    <dbReference type="NCBI Taxonomy" id="13708"/>
    <lineage>
        <taxon>Eukaryota</taxon>
        <taxon>Viridiplantae</taxon>
        <taxon>Streptophyta</taxon>
        <taxon>Embryophyta</taxon>
        <taxon>Tracheophyta</taxon>
        <taxon>Spermatophyta</taxon>
        <taxon>Magnoliopsida</taxon>
        <taxon>eudicotyledons</taxon>
        <taxon>Gunneridae</taxon>
        <taxon>Pentapetalae</taxon>
        <taxon>asterids</taxon>
        <taxon>campanulids</taxon>
        <taxon>Asterales</taxon>
        <taxon>Asteraceae</taxon>
        <taxon>Asteroideae</taxon>
        <taxon>Heliantheae alliance</taxon>
        <taxon>Tageteae</taxon>
        <taxon>Tagetes</taxon>
    </lineage>
</organism>